<sequence length="108" mass="11872">MVKVKRGDIWLAALDPTMGAEIQKTRPCVIVSPPEIHDWLRTVLIAPMTTGSHPAPFRIPVSFGGKKGLILPEQMRALDKARLVKRMGKVDAATLSALLGVLRDTFEE</sequence>
<dbReference type="Pfam" id="PF02452">
    <property type="entry name" value="PemK_toxin"/>
    <property type="match status" value="1"/>
</dbReference>
<dbReference type="InterPro" id="IPR003477">
    <property type="entry name" value="PemK-like"/>
</dbReference>
<dbReference type="AlphaFoldDB" id="A0A497XPT0"/>
<dbReference type="InterPro" id="IPR011067">
    <property type="entry name" value="Plasmid_toxin/cell-grow_inhib"/>
</dbReference>
<reference evidence="1 2" key="1">
    <citation type="submission" date="2018-10" db="EMBL/GenBank/DDBJ databases">
        <title>Genomic Encyclopedia of Type Strains, Phase IV (KMG-IV): sequencing the most valuable type-strain genomes for metagenomic binning, comparative biology and taxonomic classification.</title>
        <authorList>
            <person name="Goeker M."/>
        </authorList>
    </citation>
    <scope>NUCLEOTIDE SEQUENCE [LARGE SCALE GENOMIC DNA]</scope>
    <source>
        <strain evidence="1 2">DSM 26916</strain>
    </source>
</reference>
<comment type="caution">
    <text evidence="1">The sequence shown here is derived from an EMBL/GenBank/DDBJ whole genome shotgun (WGS) entry which is preliminary data.</text>
</comment>
<dbReference type="GO" id="GO:0003677">
    <property type="term" value="F:DNA binding"/>
    <property type="evidence" value="ECO:0007669"/>
    <property type="project" value="InterPro"/>
</dbReference>
<dbReference type="GO" id="GO:0016075">
    <property type="term" value="P:rRNA catabolic process"/>
    <property type="evidence" value="ECO:0007669"/>
    <property type="project" value="TreeGrafter"/>
</dbReference>
<dbReference type="OrthoDB" id="9793906at2"/>
<evidence type="ECO:0000313" key="1">
    <source>
        <dbReference type="EMBL" id="RLJ68368.1"/>
    </source>
</evidence>
<dbReference type="SUPFAM" id="SSF50118">
    <property type="entry name" value="Cell growth inhibitor/plasmid maintenance toxic component"/>
    <property type="match status" value="1"/>
</dbReference>
<accession>A0A497XPT0</accession>
<proteinExistence type="predicted"/>
<dbReference type="PANTHER" id="PTHR33988">
    <property type="entry name" value="ENDORIBONUCLEASE MAZF-RELATED"/>
    <property type="match status" value="1"/>
</dbReference>
<keyword evidence="2" id="KW-1185">Reference proteome</keyword>
<organism evidence="1 2">
    <name type="scientific">Sulfurisoma sediminicola</name>
    <dbReference type="NCBI Taxonomy" id="1381557"/>
    <lineage>
        <taxon>Bacteria</taxon>
        <taxon>Pseudomonadati</taxon>
        <taxon>Pseudomonadota</taxon>
        <taxon>Betaproteobacteria</taxon>
        <taxon>Nitrosomonadales</taxon>
        <taxon>Sterolibacteriaceae</taxon>
        <taxon>Sulfurisoma</taxon>
    </lineage>
</organism>
<evidence type="ECO:0000313" key="2">
    <source>
        <dbReference type="Proteomes" id="UP000268908"/>
    </source>
</evidence>
<protein>
    <submittedName>
        <fullName evidence="1">mRNA interferase MazF</fullName>
    </submittedName>
</protein>
<dbReference type="PANTHER" id="PTHR33988:SF2">
    <property type="entry name" value="ENDORIBONUCLEASE MAZF"/>
    <property type="match status" value="1"/>
</dbReference>
<dbReference type="GO" id="GO:0004521">
    <property type="term" value="F:RNA endonuclease activity"/>
    <property type="evidence" value="ECO:0007669"/>
    <property type="project" value="TreeGrafter"/>
</dbReference>
<dbReference type="EMBL" id="RCCI01000004">
    <property type="protein sequence ID" value="RLJ68368.1"/>
    <property type="molecule type" value="Genomic_DNA"/>
</dbReference>
<dbReference type="GO" id="GO:0006402">
    <property type="term" value="P:mRNA catabolic process"/>
    <property type="evidence" value="ECO:0007669"/>
    <property type="project" value="TreeGrafter"/>
</dbReference>
<dbReference type="Gene3D" id="2.30.30.110">
    <property type="match status" value="1"/>
</dbReference>
<gene>
    <name evidence="1" type="ORF">DFR35_0928</name>
</gene>
<name>A0A497XPT0_9PROT</name>
<dbReference type="Proteomes" id="UP000268908">
    <property type="component" value="Unassembled WGS sequence"/>
</dbReference>